<dbReference type="SUPFAM" id="SSF57850">
    <property type="entry name" value="RING/U-box"/>
    <property type="match status" value="1"/>
</dbReference>
<protein>
    <recommendedName>
        <fullName evidence="4">RING-type domain-containing protein</fullName>
    </recommendedName>
</protein>
<dbReference type="Gene3D" id="3.30.40.10">
    <property type="entry name" value="Zinc/RING finger domain, C3HC4 (zinc finger)"/>
    <property type="match status" value="1"/>
</dbReference>
<evidence type="ECO:0000313" key="2">
    <source>
        <dbReference type="EMBL" id="KAK2549952.1"/>
    </source>
</evidence>
<evidence type="ECO:0000313" key="3">
    <source>
        <dbReference type="Proteomes" id="UP001249851"/>
    </source>
</evidence>
<evidence type="ECO:0008006" key="4">
    <source>
        <dbReference type="Google" id="ProtNLM"/>
    </source>
</evidence>
<dbReference type="AlphaFoldDB" id="A0AAD9PVL3"/>
<organism evidence="2 3">
    <name type="scientific">Acropora cervicornis</name>
    <name type="common">Staghorn coral</name>
    <dbReference type="NCBI Taxonomy" id="6130"/>
    <lineage>
        <taxon>Eukaryota</taxon>
        <taxon>Metazoa</taxon>
        <taxon>Cnidaria</taxon>
        <taxon>Anthozoa</taxon>
        <taxon>Hexacorallia</taxon>
        <taxon>Scleractinia</taxon>
        <taxon>Astrocoeniina</taxon>
        <taxon>Acroporidae</taxon>
        <taxon>Acropora</taxon>
    </lineage>
</organism>
<feature type="non-terminal residue" evidence="2">
    <location>
        <position position="169"/>
    </location>
</feature>
<accession>A0AAD9PVL3</accession>
<reference evidence="2" key="1">
    <citation type="journal article" date="2023" name="G3 (Bethesda)">
        <title>Whole genome assembly and annotation of the endangered Caribbean coral Acropora cervicornis.</title>
        <authorList>
            <person name="Selwyn J.D."/>
            <person name="Vollmer S.V."/>
        </authorList>
    </citation>
    <scope>NUCLEOTIDE SEQUENCE</scope>
    <source>
        <strain evidence="2">K2</strain>
    </source>
</reference>
<feature type="region of interest" description="Disordered" evidence="1">
    <location>
        <begin position="114"/>
        <end position="145"/>
    </location>
</feature>
<proteinExistence type="predicted"/>
<reference evidence="2" key="2">
    <citation type="journal article" date="2023" name="Science">
        <title>Genomic signatures of disease resistance in endangered staghorn corals.</title>
        <authorList>
            <person name="Vollmer S.V."/>
            <person name="Selwyn J.D."/>
            <person name="Despard B.A."/>
            <person name="Roesel C.L."/>
        </authorList>
    </citation>
    <scope>NUCLEOTIDE SEQUENCE</scope>
    <source>
        <strain evidence="2">K2</strain>
    </source>
</reference>
<dbReference type="EMBL" id="JARQWQ010000118">
    <property type="protein sequence ID" value="KAK2549952.1"/>
    <property type="molecule type" value="Genomic_DNA"/>
</dbReference>
<comment type="caution">
    <text evidence="2">The sequence shown here is derived from an EMBL/GenBank/DDBJ whole genome shotgun (WGS) entry which is preliminary data.</text>
</comment>
<keyword evidence="3" id="KW-1185">Reference proteome</keyword>
<dbReference type="Proteomes" id="UP001249851">
    <property type="component" value="Unassembled WGS sequence"/>
</dbReference>
<name>A0AAD9PVL3_ACRCE</name>
<feature type="compositionally biased region" description="Polar residues" evidence="1">
    <location>
        <begin position="124"/>
        <end position="145"/>
    </location>
</feature>
<sequence length="169" mass="18834">MAESLLRVIKRIGQNIGKSSLVPAKTNARGKPVGERKYHLQTFNVDITSKALPLATSKLCDFRYCSAGVSEKPIRLSCFHTIHPSCLQMAHDQCPICSKPLFNEMKRLSNSFNESLLEPPKKSPGQSTTTDATPKSNDELPTSCHNAETSTYYQTEAWQIKIDQTLDSF</sequence>
<evidence type="ECO:0000256" key="1">
    <source>
        <dbReference type="SAM" id="MobiDB-lite"/>
    </source>
</evidence>
<dbReference type="InterPro" id="IPR013083">
    <property type="entry name" value="Znf_RING/FYVE/PHD"/>
</dbReference>
<gene>
    <name evidence="2" type="ORF">P5673_029559</name>
</gene>